<reference evidence="3 4" key="1">
    <citation type="submission" date="2019-10" db="EMBL/GenBank/DDBJ databases">
        <authorList>
            <person name="Palmer J.M."/>
        </authorList>
    </citation>
    <scope>NUCLEOTIDE SEQUENCE [LARGE SCALE GENOMIC DNA]</scope>
    <source>
        <strain evidence="3 4">TWF696</strain>
    </source>
</reference>
<gene>
    <name evidence="3" type="ORF">TWF696_001116</name>
</gene>
<sequence>MQFLSKTILSVAVFYSSFVLASTAGPPTEATSYEALAPFRVGLGEWVQLWNTLEDGQVLQIETYYSQAHEGANIVFSDKKGNKDDQALHISFRGLKDKIMFNGRSRGRWAGDIFSPFTVDDAALPKNPWGSPYRKLSIKLECIKDTYQITFLKASDFWIFGDEEKKVVKIPRRNKNLKTNYIYFENSGRGHLSSELSVTPVSNNWHRY</sequence>
<dbReference type="EMBL" id="JAVHNQ010000001">
    <property type="protein sequence ID" value="KAK6359995.1"/>
    <property type="molecule type" value="Genomic_DNA"/>
</dbReference>
<feature type="signal peptide" evidence="1">
    <location>
        <begin position="1"/>
        <end position="24"/>
    </location>
</feature>
<dbReference type="Pfam" id="PF00337">
    <property type="entry name" value="Gal-bind_lectin"/>
    <property type="match status" value="1"/>
</dbReference>
<comment type="caution">
    <text evidence="3">The sequence shown here is derived from an EMBL/GenBank/DDBJ whole genome shotgun (WGS) entry which is preliminary data.</text>
</comment>
<evidence type="ECO:0000259" key="2">
    <source>
        <dbReference type="Pfam" id="PF00337"/>
    </source>
</evidence>
<name>A0AAV9VJQ6_9PEZI</name>
<dbReference type="InterPro" id="IPR001079">
    <property type="entry name" value="Galectin_CRD"/>
</dbReference>
<feature type="chain" id="PRO_5043855348" description="Galectin domain-containing protein" evidence="1">
    <location>
        <begin position="25"/>
        <end position="208"/>
    </location>
</feature>
<dbReference type="AlphaFoldDB" id="A0AAV9VJQ6"/>
<organism evidence="3 4">
    <name type="scientific">Orbilia brochopaga</name>
    <dbReference type="NCBI Taxonomy" id="3140254"/>
    <lineage>
        <taxon>Eukaryota</taxon>
        <taxon>Fungi</taxon>
        <taxon>Dikarya</taxon>
        <taxon>Ascomycota</taxon>
        <taxon>Pezizomycotina</taxon>
        <taxon>Orbiliomycetes</taxon>
        <taxon>Orbiliales</taxon>
        <taxon>Orbiliaceae</taxon>
        <taxon>Orbilia</taxon>
    </lineage>
</organism>
<accession>A0AAV9VJQ6</accession>
<feature type="domain" description="Galectin" evidence="2">
    <location>
        <begin position="50"/>
        <end position="114"/>
    </location>
</feature>
<keyword evidence="4" id="KW-1185">Reference proteome</keyword>
<dbReference type="Proteomes" id="UP001375240">
    <property type="component" value="Unassembled WGS sequence"/>
</dbReference>
<protein>
    <recommendedName>
        <fullName evidence="2">Galectin domain-containing protein</fullName>
    </recommendedName>
</protein>
<proteinExistence type="predicted"/>
<evidence type="ECO:0000313" key="3">
    <source>
        <dbReference type="EMBL" id="KAK6359995.1"/>
    </source>
</evidence>
<evidence type="ECO:0000313" key="4">
    <source>
        <dbReference type="Proteomes" id="UP001375240"/>
    </source>
</evidence>
<evidence type="ECO:0000256" key="1">
    <source>
        <dbReference type="SAM" id="SignalP"/>
    </source>
</evidence>
<dbReference type="GO" id="GO:0030246">
    <property type="term" value="F:carbohydrate binding"/>
    <property type="evidence" value="ECO:0007669"/>
    <property type="project" value="InterPro"/>
</dbReference>
<keyword evidence="1" id="KW-0732">Signal</keyword>